<dbReference type="InterPro" id="IPR016181">
    <property type="entry name" value="Acyl_CoA_acyltransferase"/>
</dbReference>
<feature type="domain" description="N-acetyltransferase" evidence="3">
    <location>
        <begin position="1"/>
        <end position="143"/>
    </location>
</feature>
<dbReference type="Pfam" id="PF00583">
    <property type="entry name" value="Acetyltransf_1"/>
    <property type="match status" value="1"/>
</dbReference>
<accession>A0A919Q202</accession>
<evidence type="ECO:0000313" key="4">
    <source>
        <dbReference type="EMBL" id="GIG54574.1"/>
    </source>
</evidence>
<keyword evidence="1" id="KW-0808">Transferase</keyword>
<dbReference type="Gene3D" id="3.40.630.30">
    <property type="match status" value="1"/>
</dbReference>
<sequence length="143" mass="15440">MRPALRSDAADVWALLEGLVLGGPPERALFDRTFPTLTADDAVALLVHEGGGGEVDGYVHALTRPSLYANGPVCWVSELMVAPGARRRGTGAALIRAVEEWANLRGCREVTLATSRAREFYEAIGYDATAQYLKKRMPQVPGT</sequence>
<evidence type="ECO:0000256" key="1">
    <source>
        <dbReference type="ARBA" id="ARBA00022679"/>
    </source>
</evidence>
<dbReference type="PANTHER" id="PTHR43877:SF1">
    <property type="entry name" value="ACETYLTRANSFERASE"/>
    <property type="match status" value="1"/>
</dbReference>
<dbReference type="SUPFAM" id="SSF55729">
    <property type="entry name" value="Acyl-CoA N-acyltransferases (Nat)"/>
    <property type="match status" value="1"/>
</dbReference>
<dbReference type="CDD" id="cd04301">
    <property type="entry name" value="NAT_SF"/>
    <property type="match status" value="1"/>
</dbReference>
<name>A0A919Q202_9MICO</name>
<evidence type="ECO:0000259" key="3">
    <source>
        <dbReference type="PROSITE" id="PS51186"/>
    </source>
</evidence>
<dbReference type="InterPro" id="IPR000182">
    <property type="entry name" value="GNAT_dom"/>
</dbReference>
<dbReference type="AlphaFoldDB" id="A0A919Q202"/>
<dbReference type="GO" id="GO:0016747">
    <property type="term" value="F:acyltransferase activity, transferring groups other than amino-acyl groups"/>
    <property type="evidence" value="ECO:0007669"/>
    <property type="project" value="InterPro"/>
</dbReference>
<protein>
    <recommendedName>
        <fullName evidence="3">N-acetyltransferase domain-containing protein</fullName>
    </recommendedName>
</protein>
<gene>
    <name evidence="4" type="ORF">Dac01nite_13260</name>
</gene>
<keyword evidence="2" id="KW-0012">Acyltransferase</keyword>
<dbReference type="PROSITE" id="PS51186">
    <property type="entry name" value="GNAT"/>
    <property type="match status" value="1"/>
</dbReference>
<organism evidence="4 5">
    <name type="scientific">Demequina activiva</name>
    <dbReference type="NCBI Taxonomy" id="1582364"/>
    <lineage>
        <taxon>Bacteria</taxon>
        <taxon>Bacillati</taxon>
        <taxon>Actinomycetota</taxon>
        <taxon>Actinomycetes</taxon>
        <taxon>Micrococcales</taxon>
        <taxon>Demequinaceae</taxon>
        <taxon>Demequina</taxon>
    </lineage>
</organism>
<comment type="caution">
    <text evidence="4">The sequence shown here is derived from an EMBL/GenBank/DDBJ whole genome shotgun (WGS) entry which is preliminary data.</text>
</comment>
<dbReference type="PANTHER" id="PTHR43877">
    <property type="entry name" value="AMINOALKYLPHOSPHONATE N-ACETYLTRANSFERASE-RELATED-RELATED"/>
    <property type="match status" value="1"/>
</dbReference>
<dbReference type="InterPro" id="IPR050832">
    <property type="entry name" value="Bact_Acetyltransf"/>
</dbReference>
<reference evidence="4" key="1">
    <citation type="submission" date="2021-01" db="EMBL/GenBank/DDBJ databases">
        <title>Whole genome shotgun sequence of Demequina activiva NBRC 110675.</title>
        <authorList>
            <person name="Komaki H."/>
            <person name="Tamura T."/>
        </authorList>
    </citation>
    <scope>NUCLEOTIDE SEQUENCE</scope>
    <source>
        <strain evidence="4">NBRC 110675</strain>
    </source>
</reference>
<dbReference type="Proteomes" id="UP000652354">
    <property type="component" value="Unassembled WGS sequence"/>
</dbReference>
<evidence type="ECO:0000313" key="5">
    <source>
        <dbReference type="Proteomes" id="UP000652354"/>
    </source>
</evidence>
<proteinExistence type="predicted"/>
<keyword evidence="5" id="KW-1185">Reference proteome</keyword>
<evidence type="ECO:0000256" key="2">
    <source>
        <dbReference type="ARBA" id="ARBA00023315"/>
    </source>
</evidence>
<dbReference type="EMBL" id="BONR01000002">
    <property type="protein sequence ID" value="GIG54574.1"/>
    <property type="molecule type" value="Genomic_DNA"/>
</dbReference>